<evidence type="ECO:0000256" key="1">
    <source>
        <dbReference type="SAM" id="MobiDB-lite"/>
    </source>
</evidence>
<feature type="compositionally biased region" description="Polar residues" evidence="1">
    <location>
        <begin position="265"/>
        <end position="280"/>
    </location>
</feature>
<dbReference type="STRING" id="13706.A0A1X2HVI7"/>
<keyword evidence="2" id="KW-0472">Membrane</keyword>
<comment type="caution">
    <text evidence="3">The sequence shown here is derived from an EMBL/GenBank/DDBJ whole genome shotgun (WGS) entry which is preliminary data.</text>
</comment>
<keyword evidence="2" id="KW-1133">Transmembrane helix</keyword>
<organism evidence="3 4">
    <name type="scientific">Syncephalastrum racemosum</name>
    <name type="common">Filamentous fungus</name>
    <dbReference type="NCBI Taxonomy" id="13706"/>
    <lineage>
        <taxon>Eukaryota</taxon>
        <taxon>Fungi</taxon>
        <taxon>Fungi incertae sedis</taxon>
        <taxon>Mucoromycota</taxon>
        <taxon>Mucoromycotina</taxon>
        <taxon>Mucoromycetes</taxon>
        <taxon>Mucorales</taxon>
        <taxon>Syncephalastraceae</taxon>
        <taxon>Syncephalastrum</taxon>
    </lineage>
</organism>
<keyword evidence="4" id="KW-1185">Reference proteome</keyword>
<feature type="compositionally biased region" description="Low complexity" evidence="1">
    <location>
        <begin position="121"/>
        <end position="141"/>
    </location>
</feature>
<dbReference type="Proteomes" id="UP000242180">
    <property type="component" value="Unassembled WGS sequence"/>
</dbReference>
<evidence type="ECO:0000256" key="2">
    <source>
        <dbReference type="SAM" id="Phobius"/>
    </source>
</evidence>
<evidence type="ECO:0000313" key="3">
    <source>
        <dbReference type="EMBL" id="ORZ03108.1"/>
    </source>
</evidence>
<dbReference type="AlphaFoldDB" id="A0A1X2HVI7"/>
<evidence type="ECO:0008006" key="5">
    <source>
        <dbReference type="Google" id="ProtNLM"/>
    </source>
</evidence>
<feature type="region of interest" description="Disordered" evidence="1">
    <location>
        <begin position="265"/>
        <end position="298"/>
    </location>
</feature>
<sequence>MKVVTSVAILAIAHNETCDKPLNVYLIVYAIRVALSGPLVVYQHLNQPPRLNRLQNAQSNNEQEQTNNAATNPNPPPASSSAEEPPSTSSMAAPRLPRESPGAQATGDSTTTTPAPVPNLINNTNNTDNTSDINHTTSNSSPLPQPPNFLRRSHLEWVDRAKSVLDLVAILWFIVGNYFIFTTQDCAHRATALFYTTLVWVLLGYLIILIPLFLCASLIFCLPCVLVFLSALNIGDVPGMMGGTREEIRTVPVYRYKTPEETLDTDIQQHQDPSNLNGPVNASAATSRASSTGTTSGKTAGGFWRRFLMRKRKPDEELESSYEELTITPAEDAVCSICLSDYESGDLVCKLR</sequence>
<name>A0A1X2HVI7_SYNRA</name>
<dbReference type="PANTHER" id="PTHR46225">
    <property type="entry name" value="C3H4 TYPE ZINC FINGER PROTEIN"/>
    <property type="match status" value="1"/>
</dbReference>
<feature type="transmembrane region" description="Helical" evidence="2">
    <location>
        <begin position="25"/>
        <end position="45"/>
    </location>
</feature>
<dbReference type="OMA" id="PLCKFEI"/>
<feature type="transmembrane region" description="Helical" evidence="2">
    <location>
        <begin position="164"/>
        <end position="181"/>
    </location>
</feature>
<evidence type="ECO:0000313" key="4">
    <source>
        <dbReference type="Proteomes" id="UP000242180"/>
    </source>
</evidence>
<feature type="transmembrane region" description="Helical" evidence="2">
    <location>
        <begin position="201"/>
        <end position="232"/>
    </location>
</feature>
<dbReference type="InParanoid" id="A0A1X2HVI7"/>
<reference evidence="3 4" key="1">
    <citation type="submission" date="2016-07" db="EMBL/GenBank/DDBJ databases">
        <title>Pervasive Adenine N6-methylation of Active Genes in Fungi.</title>
        <authorList>
            <consortium name="DOE Joint Genome Institute"/>
            <person name="Mondo S.J."/>
            <person name="Dannebaum R.O."/>
            <person name="Kuo R.C."/>
            <person name="Labutti K."/>
            <person name="Haridas S."/>
            <person name="Kuo A."/>
            <person name="Salamov A."/>
            <person name="Ahrendt S.R."/>
            <person name="Lipzen A."/>
            <person name="Sullivan W."/>
            <person name="Andreopoulos W.B."/>
            <person name="Clum A."/>
            <person name="Lindquist E."/>
            <person name="Daum C."/>
            <person name="Ramamoorthy G.K."/>
            <person name="Gryganskyi A."/>
            <person name="Culley D."/>
            <person name="Magnuson J.K."/>
            <person name="James T.Y."/>
            <person name="O'Malley M.A."/>
            <person name="Stajich J.E."/>
            <person name="Spatafora J.W."/>
            <person name="Visel A."/>
            <person name="Grigoriev I.V."/>
        </authorList>
    </citation>
    <scope>NUCLEOTIDE SEQUENCE [LARGE SCALE GENOMIC DNA]</scope>
    <source>
        <strain evidence="3 4">NRRL 2496</strain>
    </source>
</reference>
<feature type="region of interest" description="Disordered" evidence="1">
    <location>
        <begin position="57"/>
        <end position="147"/>
    </location>
</feature>
<proteinExistence type="predicted"/>
<feature type="compositionally biased region" description="Low complexity" evidence="1">
    <location>
        <begin position="282"/>
        <end position="298"/>
    </location>
</feature>
<feature type="compositionally biased region" description="Low complexity" evidence="1">
    <location>
        <begin position="79"/>
        <end position="94"/>
    </location>
</feature>
<dbReference type="PANTHER" id="PTHR46225:SF19">
    <property type="entry name" value="RING-TYPE DOMAIN-CONTAINING PROTEIN"/>
    <property type="match status" value="1"/>
</dbReference>
<protein>
    <recommendedName>
        <fullName evidence="5">RING-type domain-containing protein</fullName>
    </recommendedName>
</protein>
<accession>A0A1X2HVI7</accession>
<dbReference type="OrthoDB" id="8062037at2759"/>
<dbReference type="EMBL" id="MCGN01000001">
    <property type="protein sequence ID" value="ORZ03108.1"/>
    <property type="molecule type" value="Genomic_DNA"/>
</dbReference>
<gene>
    <name evidence="3" type="ORF">BCR43DRAFT_36025</name>
</gene>
<keyword evidence="2" id="KW-0812">Transmembrane</keyword>